<gene>
    <name evidence="2" type="ORF">CMQ_7715</name>
</gene>
<feature type="region of interest" description="Disordered" evidence="1">
    <location>
        <begin position="339"/>
        <end position="365"/>
    </location>
</feature>
<feature type="compositionally biased region" description="Low complexity" evidence="1">
    <location>
        <begin position="503"/>
        <end position="519"/>
    </location>
</feature>
<organism evidence="3">
    <name type="scientific">Grosmannia clavigera (strain kw1407 / UAMH 11150)</name>
    <name type="common">Blue stain fungus</name>
    <name type="synonym">Graphiocladiella clavigera</name>
    <dbReference type="NCBI Taxonomy" id="655863"/>
    <lineage>
        <taxon>Eukaryota</taxon>
        <taxon>Fungi</taxon>
        <taxon>Dikarya</taxon>
        <taxon>Ascomycota</taxon>
        <taxon>Pezizomycotina</taxon>
        <taxon>Sordariomycetes</taxon>
        <taxon>Sordariomycetidae</taxon>
        <taxon>Ophiostomatales</taxon>
        <taxon>Ophiostomataceae</taxon>
        <taxon>Leptographium</taxon>
    </lineage>
</organism>
<dbReference type="eggNOG" id="ENOG502S52Q">
    <property type="taxonomic scope" value="Eukaryota"/>
</dbReference>
<evidence type="ECO:0000313" key="3">
    <source>
        <dbReference type="Proteomes" id="UP000007796"/>
    </source>
</evidence>
<feature type="region of interest" description="Disordered" evidence="1">
    <location>
        <begin position="1"/>
        <end position="20"/>
    </location>
</feature>
<feature type="region of interest" description="Disordered" evidence="1">
    <location>
        <begin position="392"/>
        <end position="444"/>
    </location>
</feature>
<proteinExistence type="predicted"/>
<evidence type="ECO:0000313" key="2">
    <source>
        <dbReference type="EMBL" id="EFX00713.1"/>
    </source>
</evidence>
<feature type="compositionally biased region" description="Gly residues" evidence="1">
    <location>
        <begin position="344"/>
        <end position="354"/>
    </location>
</feature>
<feature type="compositionally biased region" description="Low complexity" evidence="1">
    <location>
        <begin position="420"/>
        <end position="438"/>
    </location>
</feature>
<feature type="region of interest" description="Disordered" evidence="1">
    <location>
        <begin position="728"/>
        <end position="816"/>
    </location>
</feature>
<reference evidence="2 3" key="1">
    <citation type="journal article" date="2011" name="Proc. Natl. Acad. Sci. U.S.A.">
        <title>Genome and transcriptome analyses of the mountain pine beetle-fungal symbiont Grosmannia clavigera, a lodgepole pine pathogen.</title>
        <authorList>
            <person name="DiGuistini S."/>
            <person name="Wang Y."/>
            <person name="Liao N.Y."/>
            <person name="Taylor G."/>
            <person name="Tanguay P."/>
            <person name="Feau N."/>
            <person name="Henrissat B."/>
            <person name="Chan S.K."/>
            <person name="Hesse-Orce U."/>
            <person name="Alamouti S.M."/>
            <person name="Tsui C.K.M."/>
            <person name="Docking R.T."/>
            <person name="Levasseur A."/>
            <person name="Haridas S."/>
            <person name="Robertson G."/>
            <person name="Birol I."/>
            <person name="Holt R.A."/>
            <person name="Marra M.A."/>
            <person name="Hamelin R.C."/>
            <person name="Hirst M."/>
            <person name="Jones S.J.M."/>
            <person name="Bohlmann J."/>
            <person name="Breuil C."/>
        </authorList>
    </citation>
    <scope>NUCLEOTIDE SEQUENCE [LARGE SCALE GENOMIC DNA]</scope>
    <source>
        <strain evidence="3">kw1407 / UAMH 11150</strain>
    </source>
</reference>
<dbReference type="Proteomes" id="UP000007796">
    <property type="component" value="Unassembled WGS sequence"/>
</dbReference>
<feature type="compositionally biased region" description="Low complexity" evidence="1">
    <location>
        <begin position="8"/>
        <end position="18"/>
    </location>
</feature>
<dbReference type="STRING" id="655863.F0XPZ6"/>
<feature type="region of interest" description="Disordered" evidence="1">
    <location>
        <begin position="1034"/>
        <end position="1090"/>
    </location>
</feature>
<dbReference type="GeneID" id="25981290"/>
<feature type="compositionally biased region" description="Low complexity" evidence="1">
    <location>
        <begin position="728"/>
        <end position="746"/>
    </location>
</feature>
<name>F0XPZ6_GROCL</name>
<feature type="region of interest" description="Disordered" evidence="1">
    <location>
        <begin position="984"/>
        <end position="1018"/>
    </location>
</feature>
<accession>F0XPZ6</accession>
<feature type="compositionally biased region" description="Polar residues" evidence="1">
    <location>
        <begin position="795"/>
        <end position="805"/>
    </location>
</feature>
<evidence type="ECO:0000256" key="1">
    <source>
        <dbReference type="SAM" id="MobiDB-lite"/>
    </source>
</evidence>
<feature type="compositionally biased region" description="Gly residues" evidence="1">
    <location>
        <begin position="1197"/>
        <end position="1211"/>
    </location>
</feature>
<feature type="region of interest" description="Disordered" evidence="1">
    <location>
        <begin position="458"/>
        <end position="552"/>
    </location>
</feature>
<sequence>MAANLNIPQQMGMPPQQQRRNGIPSQLTAIVYQQLVANTPVVSGWRAGVQFPERMGKTVNLITNIILANPGIDWQKAVQAGLDFERKAFLDMPDRIMYDKQMNTKISEQFVKRQVNGQNLRNDLNNHQIAHAQQQALQQQVAVQQQQQQQQQQMLMAAQNPMLQAQLRAFGQNQGFQHMQHPMQGTPISQPQQMGVPMAPNTGGMQMAPNQQPMQMNMNAMRPNGNMQHIDLSKLSDADRMKVNEFAQRLYMNTDENTKRSMLASVQSRMSPQTIHSLQRQGKDLVMHMFQVQALNVLTNKAQTMRAQMPGQDVNQAQQRMQLQQKAMASGVMNPGMMNVSGSGQPGGLGGGPTGPAAGQSGQYPFSTNMETIMNEQKAGMLAQEAGQVVVPASSGQPGRNATPQPQGSAPGGAGGGMSGQNRPGAQQGQNQGQHGSQMPQQFNMPMGMDAVQANAQNQQRGGVGPKQMQAQQGAGLGHSPGMGTMSTPMARQPTGQGDSSAQQHQHQQPQTPQQQQQQLAQGGPYNGQMDPRFGQRPSMSVPANLGPAYQNMLNSMTPEQRDKLSSFPPDKLNELMARWVQGQQQQHNLRTGKLPTATGQAQLQTSRQGQMGTAQPNNQAGGAPGQFGVGQQMPGVPSNMALLQQQRQMMRPQAIDNMDLPTQVTSRFALPPDVKKWCDLKAWIAQNNIPEGAKNQLLNLQMMQFRQIMDKKNALQQAQLAQQRTIPTGMPAGAPGAPAMKAGVANGATGPQSGGLDQSGGPSGAVGPNAKKLQMNRQVVNNRKRPSSDEVTDSEPSNAPTQRSVVAAPSVQQQQQQLQQQRLKKDEVWKKILETADPLVKVGKQLGRFYMATRDEVRTHRFFRTRYRISQQFSNPETLSGRRPNFSITVDEIESHRNLLIEMGREAMNHVRKAQASLEALNQHIGQKMSQMPQSQSQMPGIPPAGQAADVSIIGASSTQTVPAPLNQANLEENNRVLNKMQNRTNSKSGMPPAAPTTAQPPFSLHATSPHGQPAYIGKPAVTQENLHLPASKRRKTGGQATAASPATTHTPAATTPSQKVPSPDARRHGADATKAQAQPSMTPQHPSKPLLYCTEADCDTKTTGFATEEARRVHIEEEHTKPNANPMKFVTEALTDAFGLDADGKAKGASASAANGAAAASTTMAALAPRQGPAPATPMSRVASMNRQASAASGVGKGASGGLAGGMSGKTGSRGDASTLKVSDGQLSTGAEGDAQLPIQVEDPWDLAMIDPHELSNAFSFTADTVANGAIADFSIYLNSLTPNDTPESKADSGWSSEPTSDISESIQVDNGLDLFTAGDGTIMPSMLDSMPRYSMQPSDENDAADFAQMYLGDAPGICPLDTDMTEMFSKSSIELDPDLYQFR</sequence>
<feature type="region of interest" description="Disordered" evidence="1">
    <location>
        <begin position="1187"/>
        <end position="1237"/>
    </location>
</feature>
<dbReference type="HOGENOM" id="CLU_003853_0_0_1"/>
<feature type="compositionally biased region" description="Low complexity" evidence="1">
    <location>
        <begin position="1042"/>
        <end position="1059"/>
    </location>
</feature>
<feature type="compositionally biased region" description="Polar residues" evidence="1">
    <location>
        <begin position="1077"/>
        <end position="1087"/>
    </location>
</feature>
<dbReference type="InParanoid" id="F0XPZ6"/>
<feature type="compositionally biased region" description="Gly residues" evidence="1">
    <location>
        <begin position="410"/>
        <end position="419"/>
    </location>
</feature>
<feature type="compositionally biased region" description="Polar residues" evidence="1">
    <location>
        <begin position="485"/>
        <end position="502"/>
    </location>
</feature>
<feature type="compositionally biased region" description="Polar residues" evidence="1">
    <location>
        <begin position="394"/>
        <end position="403"/>
    </location>
</feature>
<protein>
    <submittedName>
        <fullName evidence="2">Uncharacterized protein</fullName>
    </submittedName>
</protein>
<dbReference type="RefSeq" id="XP_014170195.1">
    <property type="nucleotide sequence ID" value="XM_014314720.1"/>
</dbReference>
<keyword evidence="3" id="KW-1185">Reference proteome</keyword>
<dbReference type="EMBL" id="GL629801">
    <property type="protein sequence ID" value="EFX00713.1"/>
    <property type="molecule type" value="Genomic_DNA"/>
</dbReference>
<dbReference type="OrthoDB" id="3918840at2759"/>